<evidence type="ECO:0000256" key="2">
    <source>
        <dbReference type="ARBA" id="ARBA00004286"/>
    </source>
</evidence>
<evidence type="ECO:0000313" key="18">
    <source>
        <dbReference type="Ensembl" id="ENSAMXP00005023199.1"/>
    </source>
</evidence>
<comment type="subcellular location">
    <subcellularLocation>
        <location evidence="2">Chromosome</location>
    </subcellularLocation>
    <subcellularLocation>
        <location evidence="1">Nucleus</location>
    </subcellularLocation>
</comment>
<evidence type="ECO:0000256" key="9">
    <source>
        <dbReference type="ARBA" id="ARBA00022776"/>
    </source>
</evidence>
<dbReference type="Pfam" id="PF02463">
    <property type="entry name" value="SMC_N"/>
    <property type="match status" value="1"/>
</dbReference>
<dbReference type="SUPFAM" id="SSF75553">
    <property type="entry name" value="Smc hinge domain"/>
    <property type="match status" value="1"/>
</dbReference>
<keyword evidence="5" id="KW-0158">Chromosome</keyword>
<evidence type="ECO:0000256" key="15">
    <source>
        <dbReference type="SAM" id="Coils"/>
    </source>
</evidence>
<proteinExistence type="inferred from homology"/>
<feature type="coiled-coil region" evidence="15">
    <location>
        <begin position="402"/>
        <end position="449"/>
    </location>
</feature>
<dbReference type="GO" id="GO:0006281">
    <property type="term" value="P:DNA repair"/>
    <property type="evidence" value="ECO:0007669"/>
    <property type="project" value="UniProtKB-KW"/>
</dbReference>
<keyword evidence="9" id="KW-0498">Mitosis</keyword>
<evidence type="ECO:0000256" key="3">
    <source>
        <dbReference type="ARBA" id="ARBA00005597"/>
    </source>
</evidence>
<accession>A0A8B9JLQ4</accession>
<evidence type="ECO:0000256" key="6">
    <source>
        <dbReference type="ARBA" id="ARBA00022618"/>
    </source>
</evidence>
<dbReference type="InterPro" id="IPR024704">
    <property type="entry name" value="SMC"/>
</dbReference>
<dbReference type="GO" id="GO:0007062">
    <property type="term" value="P:sister chromatid cohesion"/>
    <property type="evidence" value="ECO:0007669"/>
    <property type="project" value="InterPro"/>
</dbReference>
<keyword evidence="6" id="KW-0132">Cell division</keyword>
<dbReference type="CDD" id="cd03275">
    <property type="entry name" value="ABC_SMC1_euk"/>
    <property type="match status" value="1"/>
</dbReference>
<evidence type="ECO:0000313" key="19">
    <source>
        <dbReference type="Proteomes" id="UP000694621"/>
    </source>
</evidence>
<keyword evidence="11 15" id="KW-0175">Coiled coil</keyword>
<dbReference type="AlphaFoldDB" id="A0A8B9JLQ4"/>
<dbReference type="Gene3D" id="3.40.50.300">
    <property type="entry name" value="P-loop containing nucleotide triphosphate hydrolases"/>
    <property type="match status" value="2"/>
</dbReference>
<dbReference type="GO" id="GO:0030893">
    <property type="term" value="C:meiotic cohesin complex"/>
    <property type="evidence" value="ECO:0007669"/>
    <property type="project" value="TreeGrafter"/>
</dbReference>
<dbReference type="PANTHER" id="PTHR18937">
    <property type="entry name" value="STRUCTURAL MAINTENANCE OF CHROMOSOMES SMC FAMILY MEMBER"/>
    <property type="match status" value="1"/>
</dbReference>
<keyword evidence="7" id="KW-0547">Nucleotide-binding</keyword>
<dbReference type="Ensembl" id="ENSAMXT00005025632.1">
    <property type="protein sequence ID" value="ENSAMXP00005023199.1"/>
    <property type="gene ID" value="ENSAMXG00005011037.1"/>
</dbReference>
<dbReference type="Pfam" id="PF06470">
    <property type="entry name" value="SMC_hinge"/>
    <property type="match status" value="1"/>
</dbReference>
<dbReference type="FunFam" id="3.40.50.300:FF:000562">
    <property type="entry name" value="Structural maintenance of chromosomes protein"/>
    <property type="match status" value="1"/>
</dbReference>
<evidence type="ECO:0000256" key="11">
    <source>
        <dbReference type="ARBA" id="ARBA00023054"/>
    </source>
</evidence>
<reference evidence="18" key="1">
    <citation type="submission" date="2025-08" db="UniProtKB">
        <authorList>
            <consortium name="Ensembl"/>
        </authorList>
    </citation>
    <scope>IDENTIFICATION</scope>
</reference>
<dbReference type="FunFam" id="3.30.70.1620:FF:000001">
    <property type="entry name" value="Structural maintenance of chromosomes 1B"/>
    <property type="match status" value="1"/>
</dbReference>
<evidence type="ECO:0000256" key="4">
    <source>
        <dbReference type="ARBA" id="ARBA00017530"/>
    </source>
</evidence>
<keyword evidence="8" id="KW-0227">DNA damage</keyword>
<organism evidence="18 19">
    <name type="scientific">Astyanax mexicanus</name>
    <name type="common">Blind cave fish</name>
    <name type="synonym">Astyanax fasciatus mexicanus</name>
    <dbReference type="NCBI Taxonomy" id="7994"/>
    <lineage>
        <taxon>Eukaryota</taxon>
        <taxon>Metazoa</taxon>
        <taxon>Chordata</taxon>
        <taxon>Craniata</taxon>
        <taxon>Vertebrata</taxon>
        <taxon>Euteleostomi</taxon>
        <taxon>Actinopterygii</taxon>
        <taxon>Neopterygii</taxon>
        <taxon>Teleostei</taxon>
        <taxon>Ostariophysi</taxon>
        <taxon>Characiformes</taxon>
        <taxon>Characoidei</taxon>
        <taxon>Acestrorhamphidae</taxon>
        <taxon>Acestrorhamphinae</taxon>
        <taxon>Astyanax</taxon>
    </lineage>
</organism>
<keyword evidence="14" id="KW-0131">Cell cycle</keyword>
<dbReference type="InterPro" id="IPR036277">
    <property type="entry name" value="SMC_hinge_sf"/>
</dbReference>
<feature type="domain" description="SMC hinge" evidence="17">
    <location>
        <begin position="318"/>
        <end position="367"/>
    </location>
</feature>
<dbReference type="InterPro" id="IPR027417">
    <property type="entry name" value="P-loop_NTPase"/>
</dbReference>
<dbReference type="GO" id="GO:0005634">
    <property type="term" value="C:nucleus"/>
    <property type="evidence" value="ECO:0007669"/>
    <property type="project" value="UniProtKB-SubCell"/>
</dbReference>
<feature type="coiled-coil region" evidence="15">
    <location>
        <begin position="486"/>
        <end position="612"/>
    </location>
</feature>
<dbReference type="Proteomes" id="UP000694621">
    <property type="component" value="Unplaced"/>
</dbReference>
<dbReference type="SUPFAM" id="SSF52540">
    <property type="entry name" value="P-loop containing nucleoside triphosphate hydrolases"/>
    <property type="match status" value="1"/>
</dbReference>
<evidence type="ECO:0000256" key="8">
    <source>
        <dbReference type="ARBA" id="ARBA00022763"/>
    </source>
</evidence>
<keyword evidence="13" id="KW-0539">Nucleus</keyword>
<protein>
    <recommendedName>
        <fullName evidence="4">Structural maintenance of chromosomes protein 1A</fullName>
    </recommendedName>
</protein>
<dbReference type="PIRSF" id="PIRSF005719">
    <property type="entry name" value="SMC"/>
    <property type="match status" value="1"/>
</dbReference>
<evidence type="ECO:0000256" key="13">
    <source>
        <dbReference type="ARBA" id="ARBA00023242"/>
    </source>
</evidence>
<evidence type="ECO:0000256" key="14">
    <source>
        <dbReference type="ARBA" id="ARBA00023306"/>
    </source>
</evidence>
<evidence type="ECO:0000256" key="12">
    <source>
        <dbReference type="ARBA" id="ARBA00023204"/>
    </source>
</evidence>
<dbReference type="InterPro" id="IPR010935">
    <property type="entry name" value="SMC_hinge"/>
</dbReference>
<evidence type="ECO:0000256" key="1">
    <source>
        <dbReference type="ARBA" id="ARBA00004123"/>
    </source>
</evidence>
<evidence type="ECO:0000259" key="16">
    <source>
        <dbReference type="Pfam" id="PF02463"/>
    </source>
</evidence>
<keyword evidence="10" id="KW-0067">ATP-binding</keyword>
<dbReference type="GO" id="GO:0051301">
    <property type="term" value="P:cell division"/>
    <property type="evidence" value="ECO:0007669"/>
    <property type="project" value="UniProtKB-KW"/>
</dbReference>
<feature type="coiled-coil region" evidence="15">
    <location>
        <begin position="679"/>
        <end position="748"/>
    </location>
</feature>
<dbReference type="Gene3D" id="3.30.70.1620">
    <property type="match status" value="1"/>
</dbReference>
<dbReference type="InterPro" id="IPR003395">
    <property type="entry name" value="RecF/RecN/SMC_N"/>
</dbReference>
<evidence type="ECO:0000256" key="7">
    <source>
        <dbReference type="ARBA" id="ARBA00022741"/>
    </source>
</evidence>
<dbReference type="PANTHER" id="PTHR18937:SF170">
    <property type="entry name" value="STRUCTURAL MAINTENANCE OF CHROMOSOMES PROTEIN 1A"/>
    <property type="match status" value="1"/>
</dbReference>
<dbReference type="FunFam" id="3.40.50.300:FF:000564">
    <property type="entry name" value="Structural maintenance of chromosomes 1A"/>
    <property type="match status" value="1"/>
</dbReference>
<dbReference type="GO" id="GO:0005524">
    <property type="term" value="F:ATP binding"/>
    <property type="evidence" value="ECO:0007669"/>
    <property type="project" value="UniProtKB-KW"/>
</dbReference>
<evidence type="ECO:0000256" key="5">
    <source>
        <dbReference type="ARBA" id="ARBA00022454"/>
    </source>
</evidence>
<sequence length="915" mass="105438">LAESLLTLDASYLTLLGRELRLAYSKSNLMDAISFVLAEKTSNLRVKTLKDLIHGAPVGKPAANRAYVSMVYHEDNGEDCTFTRIIIGSSSEYRINSKVVGLSDYSEALEKLGILIKARNFLVFQGAVESIAMKNPKERTALFEEISRSGELAQEYDRRKKEMVKAEEDTQFNYHRKKNIAAERKEAKQEKEEAERYQRLKDEVVRANVQLQLFKLYHNECEIEKLNKELSQRNKEIDKDRKRMDRVEDELKDKKKELGRMMREQQTVEKEINEVERKQAASPSVLITVLVTELSLALQVSPTFSNCALHSSPLQVKPTDEKLRELRGAKLVIDVIRYEPPHIKKALQYACGNALVCENVEDARRIAFGGPYRHKTVALDGTLFQKSGVISGGASDLKAKARRWDEKAVDKLKDRKEKLTDELKEQMKAKRKEAELRQVQSQAHGLQMRLKYSQSDLEQTKTRHLSLNMQEKSKLESELANFGPRINDIKRIVQSRERDMKELKDRMNVVEDEVFFEFCKEIGVRNIREFEEEKVKRQNEIEEQRHMKIIDETMAQLQDLKNQHLTKKSEVNDKNHEMEEIRKKLGSANKELTQLQKEVTAIETKLEQKRSDRHNLLQACKMQDIKLPLRSGTMDDISQEEVLISLFLELYLYIYRFISKNWNSVEKLLYFSNSDALSDEELKGEMNTLQQRLNEQQSILQRISAPNMKAMEKLESVRDKFQETSDEFEAARKRAKKAKQAFEQIKKERFDRFNACFESVATNIDEIYKALSRNSSAQAFLGPENPEEPYLDGINYNCVAPGKRFRPMDNLSGGEKTVAALALLFAIHSYKPAPFFVLDEIDAALDNTNIGKVANYIKDQSVENFQAIVISLKEEFYTKADSLVGVYPEQGDCVISKVLTFDLSQYPDANPNPNE</sequence>
<feature type="domain" description="RecF/RecN/SMC N-terminal" evidence="16">
    <location>
        <begin position="26"/>
        <end position="891"/>
    </location>
</feature>
<name>A0A8B9JLQ4_ASTMX</name>
<evidence type="ECO:0000256" key="10">
    <source>
        <dbReference type="ARBA" id="ARBA00022840"/>
    </source>
</evidence>
<comment type="similarity">
    <text evidence="3">Belongs to the SMC family. SMC1 subfamily.</text>
</comment>
<dbReference type="InterPro" id="IPR028468">
    <property type="entry name" value="Smc1_ABC"/>
</dbReference>
<keyword evidence="12" id="KW-0234">DNA repair</keyword>
<dbReference type="GO" id="GO:0016887">
    <property type="term" value="F:ATP hydrolysis activity"/>
    <property type="evidence" value="ECO:0007669"/>
    <property type="project" value="InterPro"/>
</dbReference>
<evidence type="ECO:0000259" key="17">
    <source>
        <dbReference type="Pfam" id="PF06470"/>
    </source>
</evidence>
<feature type="coiled-coil region" evidence="15">
    <location>
        <begin position="177"/>
        <end position="281"/>
    </location>
</feature>
<dbReference type="GO" id="GO:0003677">
    <property type="term" value="F:DNA binding"/>
    <property type="evidence" value="ECO:0007669"/>
    <property type="project" value="TreeGrafter"/>
</dbReference>